<evidence type="ECO:0000313" key="1">
    <source>
        <dbReference type="EMBL" id="KAL0173081.1"/>
    </source>
</evidence>
<keyword evidence="2" id="KW-1185">Reference proteome</keyword>
<dbReference type="AlphaFoldDB" id="A0ABD0PHC7"/>
<evidence type="ECO:0000313" key="2">
    <source>
        <dbReference type="Proteomes" id="UP001529510"/>
    </source>
</evidence>
<dbReference type="EMBL" id="JAMKFB020000016">
    <property type="protein sequence ID" value="KAL0173081.1"/>
    <property type="molecule type" value="Genomic_DNA"/>
</dbReference>
<feature type="non-terminal residue" evidence="1">
    <location>
        <position position="1"/>
    </location>
</feature>
<accession>A0ABD0PHC7</accession>
<comment type="caution">
    <text evidence="1">The sequence shown here is derived from an EMBL/GenBank/DDBJ whole genome shotgun (WGS) entry which is preliminary data.</text>
</comment>
<sequence length="92" mass="9876">LHVPPSPPWPHAPSVPPVLGPAASTLAPCSVSALPWCLALPPPPWLHAPSAPPWSLALPPSPWLHTPSSQPWSLALPSAWLYPPPWSRLLLY</sequence>
<reference evidence="1 2" key="1">
    <citation type="submission" date="2024-05" db="EMBL/GenBank/DDBJ databases">
        <title>Genome sequencing and assembly of Indian major carp, Cirrhinus mrigala (Hamilton, 1822).</title>
        <authorList>
            <person name="Mohindra V."/>
            <person name="Chowdhury L.M."/>
            <person name="Lal K."/>
            <person name="Jena J.K."/>
        </authorList>
    </citation>
    <scope>NUCLEOTIDE SEQUENCE [LARGE SCALE GENOMIC DNA]</scope>
    <source>
        <strain evidence="1">CM1030</strain>
        <tissue evidence="1">Blood</tissue>
    </source>
</reference>
<dbReference type="Proteomes" id="UP001529510">
    <property type="component" value="Unassembled WGS sequence"/>
</dbReference>
<gene>
    <name evidence="1" type="ORF">M9458_033392</name>
</gene>
<protein>
    <submittedName>
        <fullName evidence="1">Uncharacterized protein</fullName>
    </submittedName>
</protein>
<proteinExistence type="predicted"/>
<feature type="non-terminal residue" evidence="1">
    <location>
        <position position="92"/>
    </location>
</feature>
<organism evidence="1 2">
    <name type="scientific">Cirrhinus mrigala</name>
    <name type="common">Mrigala</name>
    <dbReference type="NCBI Taxonomy" id="683832"/>
    <lineage>
        <taxon>Eukaryota</taxon>
        <taxon>Metazoa</taxon>
        <taxon>Chordata</taxon>
        <taxon>Craniata</taxon>
        <taxon>Vertebrata</taxon>
        <taxon>Euteleostomi</taxon>
        <taxon>Actinopterygii</taxon>
        <taxon>Neopterygii</taxon>
        <taxon>Teleostei</taxon>
        <taxon>Ostariophysi</taxon>
        <taxon>Cypriniformes</taxon>
        <taxon>Cyprinidae</taxon>
        <taxon>Labeoninae</taxon>
        <taxon>Labeonini</taxon>
        <taxon>Cirrhinus</taxon>
    </lineage>
</organism>
<name>A0ABD0PHC7_CIRMR</name>